<dbReference type="GO" id="GO:0006742">
    <property type="term" value="P:NADP+ catabolic process"/>
    <property type="evidence" value="ECO:0007669"/>
    <property type="project" value="TreeGrafter"/>
</dbReference>
<dbReference type="PANTHER" id="PTHR42904:SF6">
    <property type="entry name" value="NAD-CAPPED RNA HYDROLASE NUDT12"/>
    <property type="match status" value="1"/>
</dbReference>
<evidence type="ECO:0000256" key="9">
    <source>
        <dbReference type="ARBA" id="ARBA00023679"/>
    </source>
</evidence>
<accession>A0A0D2D0V3</accession>
<keyword evidence="6" id="KW-0378">Hydrolase</keyword>
<dbReference type="PANTHER" id="PTHR42904">
    <property type="entry name" value="NUDIX HYDROLASE, NUDC SUBFAMILY"/>
    <property type="match status" value="1"/>
</dbReference>
<evidence type="ECO:0000256" key="8">
    <source>
        <dbReference type="ARBA" id="ARBA00023027"/>
    </source>
</evidence>
<dbReference type="InterPro" id="IPR000086">
    <property type="entry name" value="NUDIX_hydrolase_dom"/>
</dbReference>
<evidence type="ECO:0000256" key="5">
    <source>
        <dbReference type="ARBA" id="ARBA00022723"/>
    </source>
</evidence>
<evidence type="ECO:0000256" key="10">
    <source>
        <dbReference type="SAM" id="MobiDB-lite"/>
    </source>
</evidence>
<dbReference type="Gene3D" id="3.90.79.20">
    <property type="match status" value="1"/>
</dbReference>
<reference evidence="12 13" key="1">
    <citation type="submission" date="2015-01" db="EMBL/GenBank/DDBJ databases">
        <title>The Genome Sequence of Capronia semiimmersa CBS27337.</title>
        <authorList>
            <consortium name="The Broad Institute Genomics Platform"/>
            <person name="Cuomo C."/>
            <person name="de Hoog S."/>
            <person name="Gorbushina A."/>
            <person name="Stielow B."/>
            <person name="Teixiera M."/>
            <person name="Abouelleil A."/>
            <person name="Chapman S.B."/>
            <person name="Priest M."/>
            <person name="Young S.K."/>
            <person name="Wortman J."/>
            <person name="Nusbaum C."/>
            <person name="Birren B."/>
        </authorList>
    </citation>
    <scope>NUCLEOTIDE SEQUENCE [LARGE SCALE GENOMIC DNA]</scope>
    <source>
        <strain evidence="12 13">CBS 27337</strain>
    </source>
</reference>
<dbReference type="InterPro" id="IPR050241">
    <property type="entry name" value="NAD-cap_RNA_hydrolase_NudC"/>
</dbReference>
<keyword evidence="5" id="KW-0479">Metal-binding</keyword>
<dbReference type="HOGENOM" id="CLU_037162_0_2_1"/>
<dbReference type="GO" id="GO:0005829">
    <property type="term" value="C:cytosol"/>
    <property type="evidence" value="ECO:0007669"/>
    <property type="project" value="TreeGrafter"/>
</dbReference>
<comment type="cofactor">
    <cofactor evidence="2">
        <name>Zn(2+)</name>
        <dbReference type="ChEBI" id="CHEBI:29105"/>
    </cofactor>
</comment>
<evidence type="ECO:0000256" key="4">
    <source>
        <dbReference type="ARBA" id="ARBA00012381"/>
    </source>
</evidence>
<dbReference type="GO" id="GO:0046872">
    <property type="term" value="F:metal ion binding"/>
    <property type="evidence" value="ECO:0007669"/>
    <property type="project" value="UniProtKB-KW"/>
</dbReference>
<organism evidence="12 13">
    <name type="scientific">Phialophora macrospora</name>
    <dbReference type="NCBI Taxonomy" id="1851006"/>
    <lineage>
        <taxon>Eukaryota</taxon>
        <taxon>Fungi</taxon>
        <taxon>Dikarya</taxon>
        <taxon>Ascomycota</taxon>
        <taxon>Pezizomycotina</taxon>
        <taxon>Eurotiomycetes</taxon>
        <taxon>Chaetothyriomycetidae</taxon>
        <taxon>Chaetothyriales</taxon>
        <taxon>Herpotrichiellaceae</taxon>
        <taxon>Phialophora</taxon>
    </lineage>
</organism>
<evidence type="ECO:0000313" key="13">
    <source>
        <dbReference type="Proteomes" id="UP000054266"/>
    </source>
</evidence>
<keyword evidence="7" id="KW-0460">Magnesium</keyword>
<dbReference type="GO" id="GO:0005777">
    <property type="term" value="C:peroxisome"/>
    <property type="evidence" value="ECO:0007669"/>
    <property type="project" value="TreeGrafter"/>
</dbReference>
<dbReference type="InterPro" id="IPR015375">
    <property type="entry name" value="NADH_PPase-like_N"/>
</dbReference>
<keyword evidence="8" id="KW-0520">NAD</keyword>
<dbReference type="SUPFAM" id="SSF55811">
    <property type="entry name" value="Nudix"/>
    <property type="match status" value="1"/>
</dbReference>
<dbReference type="PROSITE" id="PS51462">
    <property type="entry name" value="NUDIX"/>
    <property type="match status" value="1"/>
</dbReference>
<comment type="cofactor">
    <cofactor evidence="1">
        <name>Mg(2+)</name>
        <dbReference type="ChEBI" id="CHEBI:18420"/>
    </cofactor>
</comment>
<evidence type="ECO:0000313" key="12">
    <source>
        <dbReference type="EMBL" id="KIW71081.1"/>
    </source>
</evidence>
<dbReference type="EMBL" id="KN846957">
    <property type="protein sequence ID" value="KIW71081.1"/>
    <property type="molecule type" value="Genomic_DNA"/>
</dbReference>
<evidence type="ECO:0000259" key="11">
    <source>
        <dbReference type="PROSITE" id="PS51462"/>
    </source>
</evidence>
<evidence type="ECO:0000256" key="1">
    <source>
        <dbReference type="ARBA" id="ARBA00001946"/>
    </source>
</evidence>
<evidence type="ECO:0000256" key="7">
    <source>
        <dbReference type="ARBA" id="ARBA00022842"/>
    </source>
</evidence>
<keyword evidence="13" id="KW-1185">Reference proteome</keyword>
<name>A0A0D2D0V3_9EURO</name>
<protein>
    <recommendedName>
        <fullName evidence="4">NAD(+) diphosphatase</fullName>
        <ecNumber evidence="4">3.6.1.22</ecNumber>
    </recommendedName>
</protein>
<dbReference type="EC" id="3.6.1.22" evidence="4"/>
<evidence type="ECO:0000256" key="2">
    <source>
        <dbReference type="ARBA" id="ARBA00001947"/>
    </source>
</evidence>
<dbReference type="InterPro" id="IPR049734">
    <property type="entry name" value="NudC-like_C"/>
</dbReference>
<feature type="domain" description="Nudix hydrolase" evidence="11">
    <location>
        <begin position="284"/>
        <end position="411"/>
    </location>
</feature>
<dbReference type="Proteomes" id="UP000054266">
    <property type="component" value="Unassembled WGS sequence"/>
</dbReference>
<dbReference type="GO" id="GO:0035529">
    <property type="term" value="F:NADH pyrophosphatase activity"/>
    <property type="evidence" value="ECO:0007669"/>
    <property type="project" value="TreeGrafter"/>
</dbReference>
<dbReference type="AlphaFoldDB" id="A0A0D2D0V3"/>
<dbReference type="InterPro" id="IPR015797">
    <property type="entry name" value="NUDIX_hydrolase-like_dom_sf"/>
</dbReference>
<dbReference type="Gene3D" id="3.90.79.10">
    <property type="entry name" value="Nucleoside Triphosphate Pyrophosphohydrolase"/>
    <property type="match status" value="1"/>
</dbReference>
<sequence>MYCAYRCYDPFLLSPHSVPPATVSRPHQPDATRLDRRRRKSDKKQTTMSSSSSNPSLSDIFGQGHNAYFSNGPITRLSFIRLNNQLLDKASTHCSARYLTFEELNPLRDPQGKLAFVSYDDVAEAMGRPYALDEKTQIAAFDPDEHHPNVIFLGMDLDPSDQAGAGGEQVQLGHYTGVPYFALDVTSEHYAGVKRQIQTQTGGRRLKYTPTRIDLTLDHGQSAIYSQARALLDWNTRNRYCPSCGGRTLSTHGGAKVVCPPADRGVARPRACPTRIGLHNQAFPRTDPTAVIAAVSADAKRVLLGRGRRWPAHYFSCLSGFVEPGESIETATRREAYEETGVRVDRVQIHSSQPWPYPSTMLIGVIAQCVEGGEAITYPDTELEEARWFELAEVAHALDHGANPMWEPPVKGYTGPRVPPSQLMAHQVLRAVLRLFHR</sequence>
<comment type="catalytic activity">
    <reaction evidence="9">
        <text>a 5'-end NAD(+)-phospho-ribonucleoside in mRNA + H2O = a 5'-end phospho-adenosine-phospho-ribonucleoside in mRNA + beta-nicotinamide D-ribonucleotide + 2 H(+)</text>
        <dbReference type="Rhea" id="RHEA:60876"/>
        <dbReference type="Rhea" id="RHEA-COMP:15698"/>
        <dbReference type="Rhea" id="RHEA-COMP:15719"/>
        <dbReference type="ChEBI" id="CHEBI:14649"/>
        <dbReference type="ChEBI" id="CHEBI:15377"/>
        <dbReference type="ChEBI" id="CHEBI:15378"/>
        <dbReference type="ChEBI" id="CHEBI:144029"/>
        <dbReference type="ChEBI" id="CHEBI:144051"/>
    </reaction>
    <physiologicalReaction direction="left-to-right" evidence="9">
        <dbReference type="Rhea" id="RHEA:60877"/>
    </physiologicalReaction>
</comment>
<dbReference type="Pfam" id="PF00293">
    <property type="entry name" value="NUDIX"/>
    <property type="match status" value="1"/>
</dbReference>
<dbReference type="GO" id="GO:0019677">
    <property type="term" value="P:NAD+ catabolic process"/>
    <property type="evidence" value="ECO:0007669"/>
    <property type="project" value="TreeGrafter"/>
</dbReference>
<evidence type="ECO:0000256" key="6">
    <source>
        <dbReference type="ARBA" id="ARBA00022801"/>
    </source>
</evidence>
<gene>
    <name evidence="12" type="ORF">PV04_03289</name>
</gene>
<proteinExistence type="inferred from homology"/>
<feature type="compositionally biased region" description="Low complexity" evidence="10">
    <location>
        <begin position="46"/>
        <end position="58"/>
    </location>
</feature>
<dbReference type="CDD" id="cd03429">
    <property type="entry name" value="NUDIX_NADH_pyrophosphatase_Nudt13"/>
    <property type="match status" value="1"/>
</dbReference>
<feature type="region of interest" description="Disordered" evidence="10">
    <location>
        <begin position="18"/>
        <end position="58"/>
    </location>
</feature>
<evidence type="ECO:0000256" key="3">
    <source>
        <dbReference type="ARBA" id="ARBA00009595"/>
    </source>
</evidence>
<dbReference type="Pfam" id="PF09296">
    <property type="entry name" value="NUDIX-like"/>
    <property type="match status" value="1"/>
</dbReference>
<dbReference type="STRING" id="5601.A0A0D2D0V3"/>
<comment type="similarity">
    <text evidence="3">Belongs to the Nudix hydrolase family. NudC subfamily.</text>
</comment>